<dbReference type="FunFam" id="3.30.70.270:FF:000001">
    <property type="entry name" value="Diguanylate cyclase domain protein"/>
    <property type="match status" value="1"/>
</dbReference>
<evidence type="ECO:0000256" key="1">
    <source>
        <dbReference type="ARBA" id="ARBA00004141"/>
    </source>
</evidence>
<dbReference type="Pfam" id="PF00990">
    <property type="entry name" value="GGDEF"/>
    <property type="match status" value="1"/>
</dbReference>
<organism evidence="8">
    <name type="scientific">hydrothermal vent metagenome</name>
    <dbReference type="NCBI Taxonomy" id="652676"/>
    <lineage>
        <taxon>unclassified sequences</taxon>
        <taxon>metagenomes</taxon>
        <taxon>ecological metagenomes</taxon>
    </lineage>
</organism>
<dbReference type="PANTHER" id="PTHR44757">
    <property type="entry name" value="DIGUANYLATE CYCLASE DGCP"/>
    <property type="match status" value="1"/>
</dbReference>
<dbReference type="AlphaFoldDB" id="A0A161JPW1"/>
<feature type="domain" description="GGDEF" evidence="7">
    <location>
        <begin position="387"/>
        <end position="521"/>
    </location>
</feature>
<dbReference type="SUPFAM" id="SSF55073">
    <property type="entry name" value="Nucleotide cyclase"/>
    <property type="match status" value="1"/>
</dbReference>
<dbReference type="InterPro" id="IPR029787">
    <property type="entry name" value="Nucleotide_cyclase"/>
</dbReference>
<dbReference type="EMBL" id="CZQD01000001">
    <property type="protein sequence ID" value="CUS55382.1"/>
    <property type="molecule type" value="Genomic_DNA"/>
</dbReference>
<evidence type="ECO:0000256" key="3">
    <source>
        <dbReference type="ARBA" id="ARBA00022989"/>
    </source>
</evidence>
<evidence type="ECO:0000259" key="6">
    <source>
        <dbReference type="PROSITE" id="PS50113"/>
    </source>
</evidence>
<dbReference type="InterPro" id="IPR000700">
    <property type="entry name" value="PAS-assoc_C"/>
</dbReference>
<dbReference type="CDD" id="cd00130">
    <property type="entry name" value="PAS"/>
    <property type="match status" value="1"/>
</dbReference>
<dbReference type="NCBIfam" id="TIGR00229">
    <property type="entry name" value="sensory_box"/>
    <property type="match status" value="1"/>
</dbReference>
<sequence length="533" mass="59011">MLFGRTLFKHDKKRHSGREILESHLNRYILALSIVLALILASHIVSLTALRQGAHDATAINMSGSQRMLLQQMSHAAHDYAEDGSPELRENLRASIKLFETSHYELIRFGEDDAALQAIYSEGENSIHTKVLELINNVNWVLVDRRNTSAALEAIEYEASGPLANRLGEAADAFEAQANKRAEWLGTIQTYTVLALVLTIVAEVFLVFWPAHKIMIRAFKKLDQQHSEAQATLKRLSNFSAVASDLFWETDLQGKLIYAEGTFLQKLQGGRNSLVGCNYLDIIQFDEENSEIMTNAVQSAASYARVRGIFTDVDGQTYHMDMAGAPCFDDKGRITGYIGTSNDITAQVEKQEEVRKLAYSDPLTHLANKRALEERLPTMLAEASNTAPLFILALDLDGFKAVNDTYGHGAGDEVLKVVAARMKAIVRDSDLTVRTGGDEFFIVCSTSPSRLAVEGLALRLKRKLSEPYGLSTGHRVRISTSIGIAAAPYDCMGEGPLLHAADMALYEAKRCGRNQFRFYEDLGPFVVDEQAMA</sequence>
<evidence type="ECO:0000256" key="4">
    <source>
        <dbReference type="ARBA" id="ARBA00023136"/>
    </source>
</evidence>
<evidence type="ECO:0000256" key="5">
    <source>
        <dbReference type="SAM" id="Phobius"/>
    </source>
</evidence>
<protein>
    <submittedName>
        <fullName evidence="8">Diguanylate cyclase/phosphodiesterase (GGDEF &amp; EAL domains) with PAS/PAC sensor(S)</fullName>
    </submittedName>
</protein>
<evidence type="ECO:0000313" key="8">
    <source>
        <dbReference type="EMBL" id="CUS55382.1"/>
    </source>
</evidence>
<dbReference type="SMART" id="SM00086">
    <property type="entry name" value="PAC"/>
    <property type="match status" value="1"/>
</dbReference>
<dbReference type="Pfam" id="PF13675">
    <property type="entry name" value="PilJ"/>
    <property type="match status" value="1"/>
</dbReference>
<dbReference type="InterPro" id="IPR029095">
    <property type="entry name" value="NarX-like_N"/>
</dbReference>
<dbReference type="Gene3D" id="3.30.450.20">
    <property type="entry name" value="PAS domain"/>
    <property type="match status" value="1"/>
</dbReference>
<proteinExistence type="predicted"/>
<dbReference type="Gene3D" id="3.30.70.270">
    <property type="match status" value="1"/>
</dbReference>
<evidence type="ECO:0000256" key="2">
    <source>
        <dbReference type="ARBA" id="ARBA00022692"/>
    </source>
</evidence>
<reference evidence="8" key="1">
    <citation type="submission" date="2015-10" db="EMBL/GenBank/DDBJ databases">
        <authorList>
            <person name="Gilbert D.G."/>
        </authorList>
    </citation>
    <scope>NUCLEOTIDE SEQUENCE</scope>
</reference>
<dbReference type="SUPFAM" id="SSF55785">
    <property type="entry name" value="PYP-like sensor domain (PAS domain)"/>
    <property type="match status" value="1"/>
</dbReference>
<keyword evidence="2 5" id="KW-0812">Transmembrane</keyword>
<dbReference type="InterPro" id="IPR052155">
    <property type="entry name" value="Biofilm_reg_signaling"/>
</dbReference>
<dbReference type="InterPro" id="IPR000014">
    <property type="entry name" value="PAS"/>
</dbReference>
<dbReference type="GO" id="GO:0016020">
    <property type="term" value="C:membrane"/>
    <property type="evidence" value="ECO:0007669"/>
    <property type="project" value="UniProtKB-SubCell"/>
</dbReference>
<dbReference type="PROSITE" id="PS50887">
    <property type="entry name" value="GGDEF"/>
    <property type="match status" value="1"/>
</dbReference>
<feature type="transmembrane region" description="Helical" evidence="5">
    <location>
        <begin position="190"/>
        <end position="211"/>
    </location>
</feature>
<dbReference type="Pfam" id="PF13426">
    <property type="entry name" value="PAS_9"/>
    <property type="match status" value="1"/>
</dbReference>
<accession>A0A161JPW1</accession>
<dbReference type="InterPro" id="IPR000160">
    <property type="entry name" value="GGDEF_dom"/>
</dbReference>
<feature type="transmembrane region" description="Helical" evidence="5">
    <location>
        <begin position="28"/>
        <end position="50"/>
    </location>
</feature>
<dbReference type="InterPro" id="IPR043128">
    <property type="entry name" value="Rev_trsase/Diguanyl_cyclase"/>
</dbReference>
<dbReference type="PANTHER" id="PTHR44757:SF2">
    <property type="entry name" value="BIOFILM ARCHITECTURE MAINTENANCE PROTEIN MBAA"/>
    <property type="match status" value="1"/>
</dbReference>
<keyword evidence="4 5" id="KW-0472">Membrane</keyword>
<gene>
    <name evidence="8" type="ORF">MGWOODY_Hyp1629</name>
</gene>
<dbReference type="NCBIfam" id="TIGR00254">
    <property type="entry name" value="GGDEF"/>
    <property type="match status" value="1"/>
</dbReference>
<dbReference type="InterPro" id="IPR035965">
    <property type="entry name" value="PAS-like_dom_sf"/>
</dbReference>
<feature type="domain" description="PAC" evidence="6">
    <location>
        <begin position="304"/>
        <end position="356"/>
    </location>
</feature>
<dbReference type="InterPro" id="IPR001610">
    <property type="entry name" value="PAC"/>
</dbReference>
<dbReference type="SMART" id="SM00267">
    <property type="entry name" value="GGDEF"/>
    <property type="match status" value="1"/>
</dbReference>
<name>A0A161JPW1_9ZZZZ</name>
<keyword evidence="3 5" id="KW-1133">Transmembrane helix</keyword>
<dbReference type="PROSITE" id="PS50113">
    <property type="entry name" value="PAC"/>
    <property type="match status" value="1"/>
</dbReference>
<comment type="subcellular location">
    <subcellularLocation>
        <location evidence="1">Membrane</location>
        <topology evidence="1">Multi-pass membrane protein</topology>
    </subcellularLocation>
</comment>
<dbReference type="CDD" id="cd01949">
    <property type="entry name" value="GGDEF"/>
    <property type="match status" value="1"/>
</dbReference>
<evidence type="ECO:0000259" key="7">
    <source>
        <dbReference type="PROSITE" id="PS50887"/>
    </source>
</evidence>